<feature type="domain" description="Aminoacyl-transfer RNA synthetases class-II family profile" evidence="10">
    <location>
        <begin position="139"/>
        <end position="408"/>
    </location>
</feature>
<dbReference type="SUPFAM" id="SSF46589">
    <property type="entry name" value="tRNA-binding arm"/>
    <property type="match status" value="1"/>
</dbReference>
<feature type="binding site" evidence="7">
    <location>
        <position position="382"/>
    </location>
    <ligand>
        <name>L-serine</name>
        <dbReference type="ChEBI" id="CHEBI:33384"/>
    </ligand>
</feature>
<evidence type="ECO:0000256" key="5">
    <source>
        <dbReference type="ARBA" id="ARBA00023146"/>
    </source>
</evidence>
<dbReference type="InterPro" id="IPR006195">
    <property type="entry name" value="aa-tRNA-synth_II"/>
</dbReference>
<dbReference type="AlphaFoldDB" id="A0A2M6XUK0"/>
<dbReference type="UniPathway" id="UPA00906">
    <property type="reaction ID" value="UER00895"/>
</dbReference>
<dbReference type="InterPro" id="IPR033729">
    <property type="entry name" value="SerRS_core"/>
</dbReference>
<organism evidence="11 12">
    <name type="scientific">bacterium (Candidatus Gribaldobacteria) CG08_land_8_20_14_0_20_39_15</name>
    <dbReference type="NCBI Taxonomy" id="2014273"/>
    <lineage>
        <taxon>Bacteria</taxon>
        <taxon>Candidatus Gribaldobacteria</taxon>
    </lineage>
</organism>
<feature type="binding site" evidence="6 7">
    <location>
        <position position="285"/>
    </location>
    <ligand>
        <name>L-serine</name>
        <dbReference type="ChEBI" id="CHEBI:33384"/>
    </ligand>
</feature>
<name>A0A2M6XUK0_9BACT</name>
<dbReference type="NCBIfam" id="TIGR00414">
    <property type="entry name" value="serS"/>
    <property type="match status" value="1"/>
</dbReference>
<reference evidence="12" key="1">
    <citation type="submission" date="2017-09" db="EMBL/GenBank/DDBJ databases">
        <title>Depth-based differentiation of microbial function through sediment-hosted aquifers and enrichment of novel symbionts in the deep terrestrial subsurface.</title>
        <authorList>
            <person name="Probst A.J."/>
            <person name="Ladd B."/>
            <person name="Jarett J.K."/>
            <person name="Geller-Mcgrath D.E."/>
            <person name="Sieber C.M.K."/>
            <person name="Emerson J.B."/>
            <person name="Anantharaman K."/>
            <person name="Thomas B.C."/>
            <person name="Malmstrom R."/>
            <person name="Stieglmeier M."/>
            <person name="Klingl A."/>
            <person name="Woyke T."/>
            <person name="Ryan C.M."/>
            <person name="Banfield J.F."/>
        </authorList>
    </citation>
    <scope>NUCLEOTIDE SEQUENCE [LARGE SCALE GENOMIC DNA]</scope>
</reference>
<evidence type="ECO:0000256" key="3">
    <source>
        <dbReference type="ARBA" id="ARBA00022840"/>
    </source>
</evidence>
<comment type="catalytic activity">
    <reaction evidence="6">
        <text>tRNA(Ser) + L-serine + ATP = L-seryl-tRNA(Ser) + AMP + diphosphate + H(+)</text>
        <dbReference type="Rhea" id="RHEA:12292"/>
        <dbReference type="Rhea" id="RHEA-COMP:9669"/>
        <dbReference type="Rhea" id="RHEA-COMP:9703"/>
        <dbReference type="ChEBI" id="CHEBI:15378"/>
        <dbReference type="ChEBI" id="CHEBI:30616"/>
        <dbReference type="ChEBI" id="CHEBI:33019"/>
        <dbReference type="ChEBI" id="CHEBI:33384"/>
        <dbReference type="ChEBI" id="CHEBI:78442"/>
        <dbReference type="ChEBI" id="CHEBI:78533"/>
        <dbReference type="ChEBI" id="CHEBI:456215"/>
        <dbReference type="EC" id="6.1.1.11"/>
    </reaction>
</comment>
<comment type="catalytic activity">
    <reaction evidence="6">
        <text>tRNA(Sec) + L-serine + ATP = L-seryl-tRNA(Sec) + AMP + diphosphate + H(+)</text>
        <dbReference type="Rhea" id="RHEA:42580"/>
        <dbReference type="Rhea" id="RHEA-COMP:9742"/>
        <dbReference type="Rhea" id="RHEA-COMP:10128"/>
        <dbReference type="ChEBI" id="CHEBI:15378"/>
        <dbReference type="ChEBI" id="CHEBI:30616"/>
        <dbReference type="ChEBI" id="CHEBI:33019"/>
        <dbReference type="ChEBI" id="CHEBI:33384"/>
        <dbReference type="ChEBI" id="CHEBI:78442"/>
        <dbReference type="ChEBI" id="CHEBI:78533"/>
        <dbReference type="ChEBI" id="CHEBI:456215"/>
        <dbReference type="EC" id="6.1.1.11"/>
    </reaction>
</comment>
<dbReference type="GO" id="GO:0005524">
    <property type="term" value="F:ATP binding"/>
    <property type="evidence" value="ECO:0007669"/>
    <property type="project" value="UniProtKB-UniRule"/>
</dbReference>
<comment type="caution">
    <text evidence="11">The sequence shown here is derived from an EMBL/GenBank/DDBJ whole genome shotgun (WGS) entry which is preliminary data.</text>
</comment>
<dbReference type="EMBL" id="PEXQ01000036">
    <property type="protein sequence ID" value="PIU15607.1"/>
    <property type="molecule type" value="Genomic_DNA"/>
</dbReference>
<feature type="site" description="Important for serine binding" evidence="7">
    <location>
        <position position="384"/>
    </location>
</feature>
<comment type="function">
    <text evidence="6">Catalyzes the attachment of serine to tRNA(Ser). Is also able to aminoacylate tRNA(Sec) with serine, to form the misacylated tRNA L-seryl-tRNA(Sec), which will be further converted into selenocysteinyl-tRNA(Sec).</text>
</comment>
<dbReference type="GO" id="GO:0005737">
    <property type="term" value="C:cytoplasm"/>
    <property type="evidence" value="ECO:0007669"/>
    <property type="project" value="UniProtKB-SubCell"/>
</dbReference>
<dbReference type="InterPro" id="IPR002317">
    <property type="entry name" value="Ser-tRNA-ligase_type_1"/>
</dbReference>
<comment type="similarity">
    <text evidence="6">Belongs to the class-II aminoacyl-tRNA synthetase family. Type-1 seryl-tRNA synthetase subfamily.</text>
</comment>
<evidence type="ECO:0000313" key="12">
    <source>
        <dbReference type="Proteomes" id="UP000229784"/>
    </source>
</evidence>
<comment type="caution">
    <text evidence="6">Lacks conserved residue(s) required for the propagation of feature annotation.</text>
</comment>
<evidence type="ECO:0000259" key="10">
    <source>
        <dbReference type="PROSITE" id="PS50862"/>
    </source>
</evidence>
<evidence type="ECO:0000256" key="9">
    <source>
        <dbReference type="SAM" id="Coils"/>
    </source>
</evidence>
<dbReference type="InterPro" id="IPR015866">
    <property type="entry name" value="Ser-tRNA-synth_1_N"/>
</dbReference>
<evidence type="ECO:0000256" key="6">
    <source>
        <dbReference type="HAMAP-Rule" id="MF_00176"/>
    </source>
</evidence>
<dbReference type="GO" id="GO:0016260">
    <property type="term" value="P:selenocysteine biosynthetic process"/>
    <property type="evidence" value="ECO:0007669"/>
    <property type="project" value="UniProtKB-UniRule"/>
</dbReference>
<dbReference type="Pfam" id="PF00587">
    <property type="entry name" value="tRNA-synt_2b"/>
    <property type="match status" value="1"/>
</dbReference>
<comment type="pathway">
    <text evidence="6">Aminoacyl-tRNA biosynthesis; selenocysteinyl-tRNA(Sec) biosynthesis; L-seryl-tRNA(Sec) from L-serine and tRNA(Sec): step 1/1.</text>
</comment>
<protein>
    <recommendedName>
        <fullName evidence="6">Serine--tRNA ligase</fullName>
        <ecNumber evidence="6">6.1.1.11</ecNumber>
    </recommendedName>
    <alternativeName>
        <fullName evidence="6">Seryl-tRNA synthetase</fullName>
        <shortName evidence="6">SerRS</shortName>
    </alternativeName>
    <alternativeName>
        <fullName evidence="6">Seryl-tRNA(Ser/Sec) synthetase</fullName>
    </alternativeName>
</protein>
<dbReference type="PIRSF" id="PIRSF001529">
    <property type="entry name" value="Ser-tRNA-synth_IIa"/>
    <property type="match status" value="1"/>
</dbReference>
<dbReference type="Proteomes" id="UP000229784">
    <property type="component" value="Unassembled WGS sequence"/>
</dbReference>
<feature type="binding site" evidence="6 8">
    <location>
        <begin position="262"/>
        <end position="264"/>
    </location>
    <ligand>
        <name>ATP</name>
        <dbReference type="ChEBI" id="CHEBI:30616"/>
    </ligand>
</feature>
<keyword evidence="6" id="KW-0963">Cytoplasm</keyword>
<evidence type="ECO:0000313" key="11">
    <source>
        <dbReference type="EMBL" id="PIU15607.1"/>
    </source>
</evidence>
<feature type="coiled-coil region" evidence="9">
    <location>
        <begin position="33"/>
        <end position="103"/>
    </location>
</feature>
<dbReference type="InterPro" id="IPR045864">
    <property type="entry name" value="aa-tRNA-synth_II/BPL/LPL"/>
</dbReference>
<keyword evidence="2 6" id="KW-0547">Nucleotide-binding</keyword>
<dbReference type="PRINTS" id="PR00981">
    <property type="entry name" value="TRNASYNTHSER"/>
</dbReference>
<dbReference type="Pfam" id="PF02403">
    <property type="entry name" value="Seryl_tRNA_N"/>
    <property type="match status" value="1"/>
</dbReference>
<dbReference type="GO" id="GO:0004828">
    <property type="term" value="F:serine-tRNA ligase activity"/>
    <property type="evidence" value="ECO:0007669"/>
    <property type="project" value="UniProtKB-UniRule"/>
</dbReference>
<feature type="binding site" evidence="6">
    <location>
        <begin position="231"/>
        <end position="233"/>
    </location>
    <ligand>
        <name>L-serine</name>
        <dbReference type="ChEBI" id="CHEBI:33384"/>
    </ligand>
</feature>
<feature type="binding site" evidence="7">
    <location>
        <position position="231"/>
    </location>
    <ligand>
        <name>L-serine</name>
        <dbReference type="ChEBI" id="CHEBI:33384"/>
    </ligand>
</feature>
<keyword evidence="1 6" id="KW-0436">Ligase</keyword>
<evidence type="ECO:0000256" key="2">
    <source>
        <dbReference type="ARBA" id="ARBA00022741"/>
    </source>
</evidence>
<accession>A0A2M6XUK0</accession>
<dbReference type="SUPFAM" id="SSF55681">
    <property type="entry name" value="Class II aaRS and biotin synthetases"/>
    <property type="match status" value="1"/>
</dbReference>
<keyword evidence="4 6" id="KW-0648">Protein biosynthesis</keyword>
<dbReference type="CDD" id="cd00770">
    <property type="entry name" value="SerRS_core"/>
    <property type="match status" value="1"/>
</dbReference>
<dbReference type="InterPro" id="IPR002314">
    <property type="entry name" value="aa-tRNA-synt_IIb"/>
</dbReference>
<feature type="binding site" evidence="7">
    <location>
        <position position="262"/>
    </location>
    <ligand>
        <name>L-serine</name>
        <dbReference type="ChEBI" id="CHEBI:33384"/>
    </ligand>
</feature>
<dbReference type="EC" id="6.1.1.11" evidence="6"/>
<comment type="subcellular location">
    <subcellularLocation>
        <location evidence="6">Cytoplasm</location>
    </subcellularLocation>
</comment>
<feature type="binding site" evidence="6 8">
    <location>
        <begin position="349"/>
        <end position="352"/>
    </location>
    <ligand>
        <name>ATP</name>
        <dbReference type="ChEBI" id="CHEBI:30616"/>
    </ligand>
</feature>
<keyword evidence="9" id="KW-0175">Coiled coil</keyword>
<dbReference type="PROSITE" id="PS50862">
    <property type="entry name" value="AA_TRNA_LIGASE_II"/>
    <property type="match status" value="1"/>
</dbReference>
<dbReference type="Gene3D" id="1.10.287.40">
    <property type="entry name" value="Serine-tRNA synthetase, tRNA binding domain"/>
    <property type="match status" value="1"/>
</dbReference>
<evidence type="ECO:0000256" key="4">
    <source>
        <dbReference type="ARBA" id="ARBA00022917"/>
    </source>
</evidence>
<dbReference type="GO" id="GO:0006434">
    <property type="term" value="P:seryl-tRNA aminoacylation"/>
    <property type="evidence" value="ECO:0007669"/>
    <property type="project" value="UniProtKB-UniRule"/>
</dbReference>
<feature type="binding site" evidence="6">
    <location>
        <position position="384"/>
    </location>
    <ligand>
        <name>L-serine</name>
        <dbReference type="ChEBI" id="CHEBI:33384"/>
    </ligand>
</feature>
<evidence type="ECO:0000256" key="8">
    <source>
        <dbReference type="PIRSR" id="PIRSR001529-2"/>
    </source>
</evidence>
<dbReference type="InterPro" id="IPR010978">
    <property type="entry name" value="tRNA-bd_arm"/>
</dbReference>
<keyword evidence="3 6" id="KW-0067">ATP-binding</keyword>
<evidence type="ECO:0000256" key="7">
    <source>
        <dbReference type="PIRSR" id="PIRSR001529-1"/>
    </source>
</evidence>
<sequence>MLDIKFIRENPEKIKKACKDKGANVDIDKLLELDKKRRELIVQTEQMKAKRNELSKAVNLSNRRGENIDDGVKNQARELKEKVQNNEQELKIIEKDFNDLMCQIPNPALDDVLVGKNDSQNVAARKVGDLPKFDFQPKEHWEIGEKLDIIDTERGAKVAGSRFYYFKGAAALLEFALINLAMDTLTKKGFVPVIPPVMIKKEMAWAMGYLQQTDDEEAYYLEKDDLYLTATSEQSLGAMHAGEIFEENVLPLRYIGFSTCFRREAGSYGKDTKGILRAHQFDKIEMFVFCKPEDSEKEHQALLANEEELMQKLGLSYQVVNICTGDLGAPAAKKYDIEVWLPGQNRYRETHSTSNCTDFQARRLNIRYRDKHGKLNFVHTLNGTAFSMRPIIAILENFQQKDGSVKIPKLLQKYLGFEKIK</sequence>
<gene>
    <name evidence="6" type="primary">serS</name>
    <name evidence="11" type="ORF">COT20_01465</name>
</gene>
<dbReference type="InterPro" id="IPR042103">
    <property type="entry name" value="SerRS_1_N_sf"/>
</dbReference>
<evidence type="ECO:0000256" key="1">
    <source>
        <dbReference type="ARBA" id="ARBA00022598"/>
    </source>
</evidence>
<dbReference type="PANTHER" id="PTHR11778">
    <property type="entry name" value="SERYL-TRNA SYNTHETASE"/>
    <property type="match status" value="1"/>
</dbReference>
<dbReference type="HAMAP" id="MF_00176">
    <property type="entry name" value="Ser_tRNA_synth_type1"/>
    <property type="match status" value="1"/>
</dbReference>
<comment type="subunit">
    <text evidence="6">Homodimer. The tRNA molecule binds across the dimer.</text>
</comment>
<proteinExistence type="inferred from homology"/>
<dbReference type="Gene3D" id="3.30.930.10">
    <property type="entry name" value="Bira Bifunctional Protein, Domain 2"/>
    <property type="match status" value="1"/>
</dbReference>
<keyword evidence="5 6" id="KW-0030">Aminoacyl-tRNA synthetase</keyword>
<comment type="domain">
    <text evidence="6">Consists of two distinct domains, a catalytic core and a N-terminal extension that is involved in tRNA binding.</text>
</comment>